<dbReference type="InterPro" id="IPR050465">
    <property type="entry name" value="UPF0194_transport"/>
</dbReference>
<dbReference type="GO" id="GO:0030313">
    <property type="term" value="C:cell envelope"/>
    <property type="evidence" value="ECO:0007669"/>
    <property type="project" value="UniProtKB-SubCell"/>
</dbReference>
<dbReference type="Proteomes" id="UP000008461">
    <property type="component" value="Chromosome"/>
</dbReference>
<protein>
    <submittedName>
        <fullName evidence="5">Secretion protein HlyD family protein</fullName>
    </submittedName>
</protein>
<sequence>MSQLIFPFELAYPSVETLSAKTNRQSQVIYLFVLGLFFLSIGVLPVIKIKVGGQAPGVIRDVQDNTLITALIQGQVIAHNLVEDRPVAKGQKLISLNTGILDAEREKLLLQIEEAENAWHDLAILLLKSEQKPALRTSVYQQAFSQYSREFSNLDIKKQYLFTVLERVHKLYKEHVVAKVDFEKAQLDADLSASELRLLEEQQRKSWELESQQVHQQLLDLKSKLALLERQSKDYAIYAPCDGILVQTTGLKPGSYVMPGQQLAFISTHDSLLAEIHIPTAQIGYIRRGMPVSLQVDAYNYHEWGAISGTVHQVPNEVKIINETPVFVTQVKLHQKELKLKNGYVGKLKKGMIIRAQFFLQKRSLFALLYDKAEDWLDPRNI</sequence>
<evidence type="ECO:0000256" key="1">
    <source>
        <dbReference type="ARBA" id="ARBA00004196"/>
    </source>
</evidence>
<evidence type="ECO:0000256" key="3">
    <source>
        <dbReference type="SAM" id="Phobius"/>
    </source>
</evidence>
<feature type="domain" description="AprE-like beta-barrel" evidence="4">
    <location>
        <begin position="272"/>
        <end position="356"/>
    </location>
</feature>
<dbReference type="Pfam" id="PF26002">
    <property type="entry name" value="Beta-barrel_AprE"/>
    <property type="match status" value="1"/>
</dbReference>
<keyword evidence="3" id="KW-1133">Transmembrane helix</keyword>
<dbReference type="STRING" id="760192.Halhy_2554"/>
<dbReference type="HOGENOM" id="CLU_023976_0_1_10"/>
<evidence type="ECO:0000313" key="5">
    <source>
        <dbReference type="EMBL" id="AEE50427.1"/>
    </source>
</evidence>
<dbReference type="eggNOG" id="COG0845">
    <property type="taxonomic scope" value="Bacteria"/>
</dbReference>
<evidence type="ECO:0000259" key="4">
    <source>
        <dbReference type="Pfam" id="PF26002"/>
    </source>
</evidence>
<keyword evidence="6" id="KW-1185">Reference proteome</keyword>
<dbReference type="KEGG" id="hhy:Halhy_2554"/>
<gene>
    <name evidence="5" type="ordered locus">Halhy_2554</name>
</gene>
<keyword evidence="2" id="KW-0175">Coiled coil</keyword>
<dbReference type="AlphaFoldDB" id="F4KYM1"/>
<dbReference type="Gene3D" id="2.40.30.170">
    <property type="match status" value="1"/>
</dbReference>
<dbReference type="EMBL" id="CP002691">
    <property type="protein sequence ID" value="AEE50427.1"/>
    <property type="molecule type" value="Genomic_DNA"/>
</dbReference>
<name>F4KYM1_HALH1</name>
<dbReference type="RefSeq" id="WP_013764976.1">
    <property type="nucleotide sequence ID" value="NC_015510.1"/>
</dbReference>
<accession>F4KYM1</accession>
<comment type="subcellular location">
    <subcellularLocation>
        <location evidence="1">Cell envelope</location>
    </subcellularLocation>
</comment>
<reference key="2">
    <citation type="submission" date="2011-04" db="EMBL/GenBank/DDBJ databases">
        <title>Complete sequence of chromosome of Haliscomenobacter hydrossis DSM 1100.</title>
        <authorList>
            <consortium name="US DOE Joint Genome Institute (JGI-PGF)"/>
            <person name="Lucas S."/>
            <person name="Han J."/>
            <person name="Lapidus A."/>
            <person name="Bruce D."/>
            <person name="Goodwin L."/>
            <person name="Pitluck S."/>
            <person name="Peters L."/>
            <person name="Kyrpides N."/>
            <person name="Mavromatis K."/>
            <person name="Ivanova N."/>
            <person name="Ovchinnikova G."/>
            <person name="Pagani I."/>
            <person name="Daligault H."/>
            <person name="Detter J.C."/>
            <person name="Han C."/>
            <person name="Land M."/>
            <person name="Hauser L."/>
            <person name="Markowitz V."/>
            <person name="Cheng J.-F."/>
            <person name="Hugenholtz P."/>
            <person name="Woyke T."/>
            <person name="Wu D."/>
            <person name="Verbarg S."/>
            <person name="Frueling A."/>
            <person name="Brambilla E."/>
            <person name="Klenk H.-P."/>
            <person name="Eisen J.A."/>
        </authorList>
    </citation>
    <scope>NUCLEOTIDE SEQUENCE</scope>
    <source>
        <strain>DSM 1100</strain>
    </source>
</reference>
<dbReference type="PANTHER" id="PTHR32347">
    <property type="entry name" value="EFFLUX SYSTEM COMPONENT YKNX-RELATED"/>
    <property type="match status" value="1"/>
</dbReference>
<dbReference type="OrthoDB" id="594147at2"/>
<reference evidence="5 6" key="1">
    <citation type="journal article" date="2011" name="Stand. Genomic Sci.">
        <title>Complete genome sequence of Haliscomenobacter hydrossis type strain (O).</title>
        <authorList>
            <consortium name="US DOE Joint Genome Institute (JGI-PGF)"/>
            <person name="Daligault H."/>
            <person name="Lapidus A."/>
            <person name="Zeytun A."/>
            <person name="Nolan M."/>
            <person name="Lucas S."/>
            <person name="Del Rio T.G."/>
            <person name="Tice H."/>
            <person name="Cheng J.F."/>
            <person name="Tapia R."/>
            <person name="Han C."/>
            <person name="Goodwin L."/>
            <person name="Pitluck S."/>
            <person name="Liolios K."/>
            <person name="Pagani I."/>
            <person name="Ivanova N."/>
            <person name="Huntemann M."/>
            <person name="Mavromatis K."/>
            <person name="Mikhailova N."/>
            <person name="Pati A."/>
            <person name="Chen A."/>
            <person name="Palaniappan K."/>
            <person name="Land M."/>
            <person name="Hauser L."/>
            <person name="Brambilla E.M."/>
            <person name="Rohde M."/>
            <person name="Verbarg S."/>
            <person name="Goker M."/>
            <person name="Bristow J."/>
            <person name="Eisen J.A."/>
            <person name="Markowitz V."/>
            <person name="Hugenholtz P."/>
            <person name="Kyrpides N.C."/>
            <person name="Klenk H.P."/>
            <person name="Woyke T."/>
        </authorList>
    </citation>
    <scope>NUCLEOTIDE SEQUENCE [LARGE SCALE GENOMIC DNA]</scope>
    <source>
        <strain evidence="6">ATCC 27775 / DSM 1100 / LMG 10767 / O</strain>
    </source>
</reference>
<feature type="transmembrane region" description="Helical" evidence="3">
    <location>
        <begin position="28"/>
        <end position="47"/>
    </location>
</feature>
<dbReference type="InterPro" id="IPR058982">
    <property type="entry name" value="Beta-barrel_AprE"/>
</dbReference>
<evidence type="ECO:0000256" key="2">
    <source>
        <dbReference type="ARBA" id="ARBA00023054"/>
    </source>
</evidence>
<evidence type="ECO:0000313" key="6">
    <source>
        <dbReference type="Proteomes" id="UP000008461"/>
    </source>
</evidence>
<keyword evidence="3" id="KW-0812">Transmembrane</keyword>
<dbReference type="PANTHER" id="PTHR32347:SF23">
    <property type="entry name" value="BLL5650 PROTEIN"/>
    <property type="match status" value="1"/>
</dbReference>
<proteinExistence type="predicted"/>
<keyword evidence="3" id="KW-0472">Membrane</keyword>
<organism evidence="5 6">
    <name type="scientific">Haliscomenobacter hydrossis (strain ATCC 27775 / DSM 1100 / LMG 10767 / O)</name>
    <dbReference type="NCBI Taxonomy" id="760192"/>
    <lineage>
        <taxon>Bacteria</taxon>
        <taxon>Pseudomonadati</taxon>
        <taxon>Bacteroidota</taxon>
        <taxon>Saprospiria</taxon>
        <taxon>Saprospirales</taxon>
        <taxon>Haliscomenobacteraceae</taxon>
        <taxon>Haliscomenobacter</taxon>
    </lineage>
</organism>